<dbReference type="Pfam" id="PF00534">
    <property type="entry name" value="Glycos_transf_1"/>
    <property type="match status" value="1"/>
</dbReference>
<reference evidence="3" key="1">
    <citation type="submission" date="2022-11" db="EMBL/GenBank/DDBJ databases">
        <authorList>
            <person name="Graham C."/>
            <person name="Newman J.D."/>
        </authorList>
    </citation>
    <scope>NUCLEOTIDE SEQUENCE</scope>
    <source>
        <strain evidence="3">DSM 19486</strain>
    </source>
</reference>
<evidence type="ECO:0000256" key="1">
    <source>
        <dbReference type="ARBA" id="ARBA00022679"/>
    </source>
</evidence>
<comment type="caution">
    <text evidence="3">The sequence shown here is derived from an EMBL/GenBank/DDBJ whole genome shotgun (WGS) entry which is preliminary data.</text>
</comment>
<keyword evidence="1" id="KW-0808">Transferase</keyword>
<dbReference type="InterPro" id="IPR001296">
    <property type="entry name" value="Glyco_trans_1"/>
</dbReference>
<dbReference type="Gene3D" id="3.40.50.2000">
    <property type="entry name" value="Glycogen Phosphorylase B"/>
    <property type="match status" value="1"/>
</dbReference>
<dbReference type="EMBL" id="JAPJUH010000002">
    <property type="protein sequence ID" value="MCX3264061.1"/>
    <property type="molecule type" value="Genomic_DNA"/>
</dbReference>
<organism evidence="3 4">
    <name type="scientific">Pedobacter agri</name>
    <dbReference type="NCBI Taxonomy" id="454586"/>
    <lineage>
        <taxon>Bacteria</taxon>
        <taxon>Pseudomonadati</taxon>
        <taxon>Bacteroidota</taxon>
        <taxon>Sphingobacteriia</taxon>
        <taxon>Sphingobacteriales</taxon>
        <taxon>Sphingobacteriaceae</taxon>
        <taxon>Pedobacter</taxon>
    </lineage>
</organism>
<evidence type="ECO:0000313" key="3">
    <source>
        <dbReference type="EMBL" id="MCX3264061.1"/>
    </source>
</evidence>
<dbReference type="RefSeq" id="WP_029204217.1">
    <property type="nucleotide sequence ID" value="NZ_JAPJUH010000002.1"/>
</dbReference>
<accession>A0A9X3DBD2</accession>
<dbReference type="SUPFAM" id="SSF53756">
    <property type="entry name" value="UDP-Glycosyltransferase/glycogen phosphorylase"/>
    <property type="match status" value="1"/>
</dbReference>
<dbReference type="PANTHER" id="PTHR46401:SF2">
    <property type="entry name" value="GLYCOSYLTRANSFERASE WBBK-RELATED"/>
    <property type="match status" value="1"/>
</dbReference>
<proteinExistence type="predicted"/>
<protein>
    <submittedName>
        <fullName evidence="3">Glycosyltransferase family 1 protein</fullName>
    </submittedName>
</protein>
<feature type="domain" description="Glycosyl transferase family 1" evidence="2">
    <location>
        <begin position="192"/>
        <end position="354"/>
    </location>
</feature>
<dbReference type="GO" id="GO:0016757">
    <property type="term" value="F:glycosyltransferase activity"/>
    <property type="evidence" value="ECO:0007669"/>
    <property type="project" value="InterPro"/>
</dbReference>
<name>A0A9X3DBD2_9SPHI</name>
<gene>
    <name evidence="3" type="ORF">OQZ29_04855</name>
</gene>
<sequence>MMKKNFSTKPIVVGIDIRDLKIAKTGTKTYLEEICKEFKKGKSGFQFYFFDSPLPVYNGKNKVLKLVEHLRFFLWKQVMLPFLAAVNSCDVVFCTDFFVPYVNINFKTIPVFHDAFFWEYPEHYNKHWLKIFHHLGVNAAKKSPYVIAPTLYAKNRIAHFSTLIPEKIIVISEAPKTLPQNEVLSTGPIRLKTKKFFLHIGTFEKRKNISSLVESLHKLHRKGYTDYSLVLCGQFSPKNDMDGGVDILNSIKKYNLGDYVIMPGYVNDHDLSWYYRNAELYLFPSINEGFGLPILEAFQHQLPVIVANNTCLPEVGGNAVLTFDPFHVDELVEKIILIIADAEFRATLIENGNNRLAEFSWKNTANELLAVFKATQKHYTES</sequence>
<dbReference type="Proteomes" id="UP001142592">
    <property type="component" value="Unassembled WGS sequence"/>
</dbReference>
<evidence type="ECO:0000313" key="4">
    <source>
        <dbReference type="Proteomes" id="UP001142592"/>
    </source>
</evidence>
<dbReference type="AlphaFoldDB" id="A0A9X3DBD2"/>
<dbReference type="PANTHER" id="PTHR46401">
    <property type="entry name" value="GLYCOSYLTRANSFERASE WBBK-RELATED"/>
    <property type="match status" value="1"/>
</dbReference>
<dbReference type="CDD" id="cd03809">
    <property type="entry name" value="GT4_MtfB-like"/>
    <property type="match status" value="1"/>
</dbReference>
<evidence type="ECO:0000259" key="2">
    <source>
        <dbReference type="Pfam" id="PF00534"/>
    </source>
</evidence>
<keyword evidence="4" id="KW-1185">Reference proteome</keyword>